<comment type="function">
    <text evidence="4">Regulatory protein of the TOL plasmid xyl operons. XylS activates the xylXYZLTEGFJQKIH operon required for the degradation of toluene, m-xylene and p-xylene.</text>
</comment>
<dbReference type="Proteomes" id="UP001237292">
    <property type="component" value="Chromosome"/>
</dbReference>
<dbReference type="SUPFAM" id="SSF46689">
    <property type="entry name" value="Homeodomain-like"/>
    <property type="match status" value="2"/>
</dbReference>
<dbReference type="PANTHER" id="PTHR46796">
    <property type="entry name" value="HTH-TYPE TRANSCRIPTIONAL ACTIVATOR RHAS-RELATED"/>
    <property type="match status" value="1"/>
</dbReference>
<dbReference type="Pfam" id="PF12833">
    <property type="entry name" value="HTH_18"/>
    <property type="match status" value="1"/>
</dbReference>
<dbReference type="InterPro" id="IPR050204">
    <property type="entry name" value="AraC_XylS_family_regulators"/>
</dbReference>
<proteinExistence type="predicted"/>
<evidence type="ECO:0000313" key="6">
    <source>
        <dbReference type="EMBL" id="WMN20103.1"/>
    </source>
</evidence>
<feature type="domain" description="HTH araC/xylS-type" evidence="5">
    <location>
        <begin position="201"/>
        <end position="299"/>
    </location>
</feature>
<protein>
    <submittedName>
        <fullName evidence="6">AraC family transcriptional regulator</fullName>
    </submittedName>
</protein>
<dbReference type="SMART" id="SM00342">
    <property type="entry name" value="HTH_ARAC"/>
    <property type="match status" value="1"/>
</dbReference>
<sequence>MDPLSEVLALLNTRSSVFAGLKAGGDWAIDFPAPDGIKFNALIEGSCWLTVEGAGPPVRLVAGDCFLLSRRRAFSLCSDPELPAIRADEVYRHTSNGIAHCGSADELFLIGGRFAFGEEANLLFAGLPALAVIGNGSEPASVLNWALQHMAHELAVSSPGNSIVVQHLGHIMLVQVLRMYLAQATDAPPSWLLAICDPRIGAVIEAIHADPARAWTVEDLARIARVSRSTLALHFKQKAGIAPLEYLLRWRMQLATQSLKSGRASISSIAQKLGYDSDSAFSHAFKRIMHCSPREYRERQAPAPGLPTI</sequence>
<dbReference type="InterPro" id="IPR009057">
    <property type="entry name" value="Homeodomain-like_sf"/>
</dbReference>
<dbReference type="RefSeq" id="WP_282878295.1">
    <property type="nucleotide sequence ID" value="NZ_CP133164.1"/>
</dbReference>
<dbReference type="InterPro" id="IPR020449">
    <property type="entry name" value="Tscrpt_reg_AraC-type_HTH"/>
</dbReference>
<name>A0ABY9NQ09_9PSED</name>
<organism evidence="6 7">
    <name type="scientific">Pseudomonas piscis</name>
    <dbReference type="NCBI Taxonomy" id="2614538"/>
    <lineage>
        <taxon>Bacteria</taxon>
        <taxon>Pseudomonadati</taxon>
        <taxon>Pseudomonadota</taxon>
        <taxon>Gammaproteobacteria</taxon>
        <taxon>Pseudomonadales</taxon>
        <taxon>Pseudomonadaceae</taxon>
        <taxon>Pseudomonas</taxon>
    </lineage>
</organism>
<dbReference type="InterPro" id="IPR018060">
    <property type="entry name" value="HTH_AraC"/>
</dbReference>
<keyword evidence="2" id="KW-0238">DNA-binding</keyword>
<reference evidence="6 7" key="1">
    <citation type="journal article" date="2023" name="Access Microbiol">
        <title>The genome of a steinernematid-associated Pseudomonas piscis bacterium encodes the biosynthesis of insect toxins.</title>
        <authorList>
            <person name="Awori R.M."/>
            <person name="Hendre P."/>
            <person name="Amugune N.O."/>
        </authorList>
    </citation>
    <scope>NUCLEOTIDE SEQUENCE [LARGE SCALE GENOMIC DNA]</scope>
    <source>
        <strain evidence="6 7">75</strain>
    </source>
</reference>
<evidence type="ECO:0000256" key="1">
    <source>
        <dbReference type="ARBA" id="ARBA00023015"/>
    </source>
</evidence>
<evidence type="ECO:0000256" key="4">
    <source>
        <dbReference type="ARBA" id="ARBA00037345"/>
    </source>
</evidence>
<evidence type="ECO:0000256" key="2">
    <source>
        <dbReference type="ARBA" id="ARBA00023125"/>
    </source>
</evidence>
<dbReference type="InterPro" id="IPR032783">
    <property type="entry name" value="AraC_lig"/>
</dbReference>
<dbReference type="Gene3D" id="1.10.10.60">
    <property type="entry name" value="Homeodomain-like"/>
    <property type="match status" value="1"/>
</dbReference>
<keyword evidence="7" id="KW-1185">Reference proteome</keyword>
<dbReference type="PROSITE" id="PS01124">
    <property type="entry name" value="HTH_ARAC_FAMILY_2"/>
    <property type="match status" value="1"/>
</dbReference>
<keyword evidence="3" id="KW-0804">Transcription</keyword>
<evidence type="ECO:0000256" key="3">
    <source>
        <dbReference type="ARBA" id="ARBA00023163"/>
    </source>
</evidence>
<dbReference type="EMBL" id="CP133164">
    <property type="protein sequence ID" value="WMN20103.1"/>
    <property type="molecule type" value="Genomic_DNA"/>
</dbReference>
<keyword evidence="1" id="KW-0805">Transcription regulation</keyword>
<dbReference type="Pfam" id="PF12852">
    <property type="entry name" value="Cupin_6"/>
    <property type="match status" value="1"/>
</dbReference>
<accession>A0ABY9NQ09</accession>
<dbReference type="PRINTS" id="PR00032">
    <property type="entry name" value="HTHARAC"/>
</dbReference>
<evidence type="ECO:0000313" key="7">
    <source>
        <dbReference type="Proteomes" id="UP001237292"/>
    </source>
</evidence>
<gene>
    <name evidence="6" type="ORF">QL104_12150</name>
</gene>
<evidence type="ECO:0000259" key="5">
    <source>
        <dbReference type="PROSITE" id="PS01124"/>
    </source>
</evidence>
<dbReference type="PANTHER" id="PTHR46796:SF13">
    <property type="entry name" value="HTH-TYPE TRANSCRIPTIONAL ACTIVATOR RHAS"/>
    <property type="match status" value="1"/>
</dbReference>